<reference evidence="1 2" key="1">
    <citation type="submission" date="2012-04" db="EMBL/GenBank/DDBJ databases">
        <title>The Genome Sequence of Saprolegnia declina VS20.</title>
        <authorList>
            <consortium name="The Broad Institute Genome Sequencing Platform"/>
            <person name="Russ C."/>
            <person name="Nusbaum C."/>
            <person name="Tyler B."/>
            <person name="van West P."/>
            <person name="Dieguez-Uribeondo J."/>
            <person name="de Bruijn I."/>
            <person name="Tripathy S."/>
            <person name="Jiang R."/>
            <person name="Young S.K."/>
            <person name="Zeng Q."/>
            <person name="Gargeya S."/>
            <person name="Fitzgerald M."/>
            <person name="Haas B."/>
            <person name="Abouelleil A."/>
            <person name="Alvarado L."/>
            <person name="Arachchi H.M."/>
            <person name="Berlin A."/>
            <person name="Chapman S.B."/>
            <person name="Goldberg J."/>
            <person name="Griggs A."/>
            <person name="Gujja S."/>
            <person name="Hansen M."/>
            <person name="Howarth C."/>
            <person name="Imamovic A."/>
            <person name="Larimer J."/>
            <person name="McCowen C."/>
            <person name="Montmayeur A."/>
            <person name="Murphy C."/>
            <person name="Neiman D."/>
            <person name="Pearson M."/>
            <person name="Priest M."/>
            <person name="Roberts A."/>
            <person name="Saif S."/>
            <person name="Shea T."/>
            <person name="Sisk P."/>
            <person name="Sykes S."/>
            <person name="Wortman J."/>
            <person name="Nusbaum C."/>
            <person name="Birren B."/>
        </authorList>
    </citation>
    <scope>NUCLEOTIDE SEQUENCE [LARGE SCALE GENOMIC DNA]</scope>
    <source>
        <strain evidence="1 2">VS20</strain>
    </source>
</reference>
<evidence type="ECO:0000313" key="1">
    <source>
        <dbReference type="EMBL" id="EQC36380.1"/>
    </source>
</evidence>
<name>T0QR44_SAPDV</name>
<sequence>MKNRQVNVLLEALQEERTQRLVDLEAAHLRERELRALATEATVATKGALLAQEEASHSRAEINGLRATVRCSTKLLHTSEKEYLAMHKELETTQLQLLETRRKLIASTNDVAVWTDRYNQAMVDLHMAQMKLTQSTIGASAKESALMRGYGVVFAEADGEAVNIQRNPFHCVKKGGLDNKC</sequence>
<dbReference type="eggNOG" id="ENOG502S5AP">
    <property type="taxonomic scope" value="Eukaryota"/>
</dbReference>
<gene>
    <name evidence="1" type="ORF">SDRG_06483</name>
</gene>
<organism evidence="1 2">
    <name type="scientific">Saprolegnia diclina (strain VS20)</name>
    <dbReference type="NCBI Taxonomy" id="1156394"/>
    <lineage>
        <taxon>Eukaryota</taxon>
        <taxon>Sar</taxon>
        <taxon>Stramenopiles</taxon>
        <taxon>Oomycota</taxon>
        <taxon>Saprolegniomycetes</taxon>
        <taxon>Saprolegniales</taxon>
        <taxon>Saprolegniaceae</taxon>
        <taxon>Saprolegnia</taxon>
    </lineage>
</organism>
<dbReference type="VEuPathDB" id="FungiDB:SDRG_06483"/>
<accession>T0QR44</accession>
<protein>
    <submittedName>
        <fullName evidence="1">Uncharacterized protein</fullName>
    </submittedName>
</protein>
<proteinExistence type="predicted"/>
<dbReference type="EMBL" id="JH767148">
    <property type="protein sequence ID" value="EQC36380.1"/>
    <property type="molecule type" value="Genomic_DNA"/>
</dbReference>
<dbReference type="GeneID" id="19947210"/>
<dbReference type="OrthoDB" id="75778at2759"/>
<dbReference type="InParanoid" id="T0QR44"/>
<dbReference type="Proteomes" id="UP000030762">
    <property type="component" value="Unassembled WGS sequence"/>
</dbReference>
<evidence type="ECO:0000313" key="2">
    <source>
        <dbReference type="Proteomes" id="UP000030762"/>
    </source>
</evidence>
<dbReference type="OMA" id="EYLAMHK"/>
<keyword evidence="2" id="KW-1185">Reference proteome</keyword>
<dbReference type="RefSeq" id="XP_008610486.1">
    <property type="nucleotide sequence ID" value="XM_008612264.1"/>
</dbReference>
<dbReference type="AlphaFoldDB" id="T0QR44"/>